<dbReference type="VEuPathDB" id="FungiDB:NEUTE1DRAFT_51112"/>
<reference evidence="5" key="1">
    <citation type="journal article" date="2011" name="Genetics">
        <title>Massive changes in genome architecture accompany the transition to self-fertility in the filamentous fungus Neurospora tetrasperma.</title>
        <authorList>
            <person name="Ellison C.E."/>
            <person name="Stajich J.E."/>
            <person name="Jacobson D.J."/>
            <person name="Natvig D.O."/>
            <person name="Lapidus A."/>
            <person name="Foster B."/>
            <person name="Aerts A."/>
            <person name="Riley R."/>
            <person name="Lindquist E.A."/>
            <person name="Grigoriev I.V."/>
            <person name="Taylor J.W."/>
        </authorList>
    </citation>
    <scope>NUCLEOTIDE SEQUENCE [LARGE SCALE GENOMIC DNA]</scope>
    <source>
        <strain evidence="5">FGSC 2508 / P0657</strain>
    </source>
</reference>
<evidence type="ECO:0000256" key="1">
    <source>
        <dbReference type="ARBA" id="ARBA00004173"/>
    </source>
</evidence>
<dbReference type="Proteomes" id="UP000008065">
    <property type="component" value="Unassembled WGS sequence"/>
</dbReference>
<dbReference type="InterPro" id="IPR043128">
    <property type="entry name" value="Rev_trsase/Diguanyl_cyclase"/>
</dbReference>
<comment type="subcellular location">
    <subcellularLocation>
        <location evidence="1">Mitochondrion</location>
    </subcellularLocation>
</comment>
<dbReference type="OrthoDB" id="1747086at2759"/>
<dbReference type="EMBL" id="GL891382">
    <property type="protein sequence ID" value="EGO53411.1"/>
    <property type="molecule type" value="Genomic_DNA"/>
</dbReference>
<dbReference type="SUPFAM" id="SSF56672">
    <property type="entry name" value="DNA/RNA polymerases"/>
    <property type="match status" value="1"/>
</dbReference>
<dbReference type="InterPro" id="IPR043502">
    <property type="entry name" value="DNA/RNA_pol_sf"/>
</dbReference>
<dbReference type="GO" id="GO:0005739">
    <property type="term" value="C:mitochondrion"/>
    <property type="evidence" value="ECO:0007669"/>
    <property type="project" value="UniProtKB-SubCell"/>
</dbReference>
<organism evidence="4 5">
    <name type="scientific">Neurospora tetrasperma (strain FGSC 2508 / ATCC MYA-4615 / P0657)</name>
    <dbReference type="NCBI Taxonomy" id="510951"/>
    <lineage>
        <taxon>Eukaryota</taxon>
        <taxon>Fungi</taxon>
        <taxon>Dikarya</taxon>
        <taxon>Ascomycota</taxon>
        <taxon>Pezizomycotina</taxon>
        <taxon>Sordariomycetes</taxon>
        <taxon>Sordariomycetidae</taxon>
        <taxon>Sordariales</taxon>
        <taxon>Sordariaceae</taxon>
        <taxon>Neurospora</taxon>
    </lineage>
</organism>
<feature type="signal peptide" evidence="3">
    <location>
        <begin position="1"/>
        <end position="22"/>
    </location>
</feature>
<proteinExistence type="predicted"/>
<sequence>FIYLNSSLIVALVLLIKKLDRGVRICVNYRGLNNTIIKNEYPILFIKRLLTLSKK</sequence>
<feature type="chain" id="PRO_5003380938" evidence="3">
    <location>
        <begin position="23"/>
        <end position="55"/>
    </location>
</feature>
<evidence type="ECO:0000256" key="2">
    <source>
        <dbReference type="ARBA" id="ARBA00023128"/>
    </source>
</evidence>
<evidence type="ECO:0000313" key="5">
    <source>
        <dbReference type="Proteomes" id="UP000008065"/>
    </source>
</evidence>
<name>F8N3A4_NEUT8</name>
<dbReference type="Gene3D" id="3.30.70.270">
    <property type="match status" value="1"/>
</dbReference>
<protein>
    <submittedName>
        <fullName evidence="4">Uncharacterized protein</fullName>
    </submittedName>
</protein>
<keyword evidence="2" id="KW-0496">Mitochondrion</keyword>
<dbReference type="RefSeq" id="XP_009854956.1">
    <property type="nucleotide sequence ID" value="XM_009856654.1"/>
</dbReference>
<dbReference type="Gene3D" id="3.10.10.10">
    <property type="entry name" value="HIV Type 1 Reverse Transcriptase, subunit A, domain 1"/>
    <property type="match status" value="1"/>
</dbReference>
<feature type="non-terminal residue" evidence="4">
    <location>
        <position position="1"/>
    </location>
</feature>
<dbReference type="KEGG" id="nte:NEUTE1DRAFT51112"/>
<dbReference type="GeneID" id="20828292"/>
<dbReference type="HOGENOM" id="CLU_000384_35_2_1"/>
<gene>
    <name evidence="4" type="ORF">NEUTE1DRAFT_51112</name>
</gene>
<keyword evidence="3" id="KW-0732">Signal</keyword>
<dbReference type="AlphaFoldDB" id="F8N3A4"/>
<accession>F8N3A4</accession>
<evidence type="ECO:0000256" key="3">
    <source>
        <dbReference type="SAM" id="SignalP"/>
    </source>
</evidence>
<keyword evidence="5" id="KW-1185">Reference proteome</keyword>
<evidence type="ECO:0000313" key="4">
    <source>
        <dbReference type="EMBL" id="EGO53411.1"/>
    </source>
</evidence>